<keyword evidence="1" id="KW-0808">Transferase</keyword>
<dbReference type="GO" id="GO:0005524">
    <property type="term" value="F:ATP binding"/>
    <property type="evidence" value="ECO:0007669"/>
    <property type="project" value="UniProtKB-KW"/>
</dbReference>
<dbReference type="EMBL" id="CP055899">
    <property type="protein sequence ID" value="QKX55973.1"/>
    <property type="molecule type" value="Genomic_DNA"/>
</dbReference>
<dbReference type="PANTHER" id="PTHR12358">
    <property type="entry name" value="SPHINGOSINE KINASE"/>
    <property type="match status" value="1"/>
</dbReference>
<dbReference type="GO" id="GO:0001727">
    <property type="term" value="F:lipid kinase activity"/>
    <property type="evidence" value="ECO:0007669"/>
    <property type="project" value="TreeGrafter"/>
</dbReference>
<evidence type="ECO:0000313" key="6">
    <source>
        <dbReference type="EMBL" id="QKX55973.1"/>
    </source>
</evidence>
<accession>A0A7H8QS63</accession>
<dbReference type="InterPro" id="IPR045540">
    <property type="entry name" value="YegS/DAGK_C"/>
</dbReference>
<dbReference type="KEGG" id="trg:TRUGW13939_03072"/>
<dbReference type="Gene3D" id="3.40.50.10330">
    <property type="entry name" value="Probable inorganic polyphosphate/atp-NAD kinase, domain 1"/>
    <property type="match status" value="1"/>
</dbReference>
<name>A0A7H8QS63_TALRU</name>
<dbReference type="OrthoDB" id="3853857at2759"/>
<dbReference type="InterPro" id="IPR001206">
    <property type="entry name" value="Diacylglycerol_kinase_cat_dom"/>
</dbReference>
<evidence type="ECO:0000256" key="1">
    <source>
        <dbReference type="ARBA" id="ARBA00022679"/>
    </source>
</evidence>
<dbReference type="GO" id="GO:0005737">
    <property type="term" value="C:cytoplasm"/>
    <property type="evidence" value="ECO:0007669"/>
    <property type="project" value="TreeGrafter"/>
</dbReference>
<gene>
    <name evidence="6" type="ORF">TRUGW13939_03072</name>
</gene>
<dbReference type="InterPro" id="IPR016064">
    <property type="entry name" value="NAD/diacylglycerol_kinase_sf"/>
</dbReference>
<dbReference type="SUPFAM" id="SSF111331">
    <property type="entry name" value="NAD kinase/diacylglycerol kinase-like"/>
    <property type="match status" value="1"/>
</dbReference>
<evidence type="ECO:0000256" key="3">
    <source>
        <dbReference type="ARBA" id="ARBA00022777"/>
    </source>
</evidence>
<dbReference type="AlphaFoldDB" id="A0A7H8QS63"/>
<dbReference type="GO" id="GO:0046512">
    <property type="term" value="P:sphingosine biosynthetic process"/>
    <property type="evidence" value="ECO:0007669"/>
    <property type="project" value="TreeGrafter"/>
</dbReference>
<dbReference type="RefSeq" id="XP_035342151.1">
    <property type="nucleotide sequence ID" value="XM_035486258.1"/>
</dbReference>
<dbReference type="PROSITE" id="PS50146">
    <property type="entry name" value="DAGK"/>
    <property type="match status" value="1"/>
</dbReference>
<dbReference type="Proteomes" id="UP000509510">
    <property type="component" value="Chromosome II"/>
</dbReference>
<evidence type="ECO:0000313" key="7">
    <source>
        <dbReference type="Proteomes" id="UP000509510"/>
    </source>
</evidence>
<proteinExistence type="predicted"/>
<dbReference type="Pfam" id="PF19279">
    <property type="entry name" value="YegS_C"/>
    <property type="match status" value="1"/>
</dbReference>
<dbReference type="InterPro" id="IPR017438">
    <property type="entry name" value="ATP-NAD_kinase_N"/>
</dbReference>
<evidence type="ECO:0000256" key="4">
    <source>
        <dbReference type="ARBA" id="ARBA00022840"/>
    </source>
</evidence>
<evidence type="ECO:0000259" key="5">
    <source>
        <dbReference type="PROSITE" id="PS50146"/>
    </source>
</evidence>
<protein>
    <recommendedName>
        <fullName evidence="5">DAGKc domain-containing protein</fullName>
    </recommendedName>
</protein>
<dbReference type="GeneID" id="55990578"/>
<dbReference type="GO" id="GO:0016020">
    <property type="term" value="C:membrane"/>
    <property type="evidence" value="ECO:0007669"/>
    <property type="project" value="TreeGrafter"/>
</dbReference>
<evidence type="ECO:0000256" key="2">
    <source>
        <dbReference type="ARBA" id="ARBA00022741"/>
    </source>
</evidence>
<keyword evidence="4" id="KW-0067">ATP-binding</keyword>
<feature type="domain" description="DAGKc" evidence="5">
    <location>
        <begin position="137"/>
        <end position="276"/>
    </location>
</feature>
<keyword evidence="2" id="KW-0547">Nucleotide-binding</keyword>
<keyword evidence="3" id="KW-0418">Kinase</keyword>
<organism evidence="6 7">
    <name type="scientific">Talaromyces rugulosus</name>
    <name type="common">Penicillium rugulosum</name>
    <dbReference type="NCBI Taxonomy" id="121627"/>
    <lineage>
        <taxon>Eukaryota</taxon>
        <taxon>Fungi</taxon>
        <taxon>Dikarya</taxon>
        <taxon>Ascomycota</taxon>
        <taxon>Pezizomycotina</taxon>
        <taxon>Eurotiomycetes</taxon>
        <taxon>Eurotiomycetidae</taxon>
        <taxon>Eurotiales</taxon>
        <taxon>Trichocomaceae</taxon>
        <taxon>Talaromyces</taxon>
        <taxon>Talaromyces sect. Islandici</taxon>
    </lineage>
</organism>
<dbReference type="Gene3D" id="2.60.200.40">
    <property type="match status" value="1"/>
</dbReference>
<keyword evidence="7" id="KW-1185">Reference proteome</keyword>
<dbReference type="Pfam" id="PF24321">
    <property type="entry name" value="DUF7493"/>
    <property type="match status" value="1"/>
</dbReference>
<sequence>MSTESSTQKSPLLADTLTDSDNFNSNFVIKVGKNVTLALGADALLIHAIVDADPKVVKNIQCCGLWTTESSPSQEIPFYNILAVEASESTLSIKYAKLLLKEDYSPSTLQYILNGGEATKVESWVERLLELAYGDAQRNKRLRVLINPYGGKGYATDLYAQYAAPMFEAAGCKIDLETTTHSGHAIDLGENIDVDAYDAVVCCSGDGLPYEVLNGLAKKPNASEALTKLAITMLPCGSGNALAWNLYGTNSVSLVALAIIKGLRTPLDLASISQGNTRTLSFLSQSYGIIAESDLGTDHLRWMGAARFTYGFLVRLIAQKTYPCDVAFKVEMDQKKDIKEHYLAYKNKKPELRPVGGGDQVGKGLPPLKYGTVDDEVPSDWEKVSTDTIGNLYAGNMAIMSADVNFFPASLPGDGMMDLVMIDGTIGRMKSLSMMTAVEKGQFFDIPEVEVRKVSGYRLIPRNQGDGYISVDGERIPFSPFQVEIHQGLGTALSKSGHLYEARGPC</sequence>
<dbReference type="PANTHER" id="PTHR12358:SF31">
    <property type="entry name" value="ACYLGLYCEROL KINASE, MITOCHONDRIAL"/>
    <property type="match status" value="1"/>
</dbReference>
<dbReference type="InterPro" id="IPR050187">
    <property type="entry name" value="Lipid_Phosphate_FormReg"/>
</dbReference>
<dbReference type="InterPro" id="IPR055916">
    <property type="entry name" value="DUF7493"/>
</dbReference>
<reference evidence="7" key="1">
    <citation type="submission" date="2020-06" db="EMBL/GenBank/DDBJ databases">
        <title>A chromosome-scale genome assembly of Talaromyces rugulosus W13939.</title>
        <authorList>
            <person name="Wang B."/>
            <person name="Guo L."/>
            <person name="Ye K."/>
            <person name="Wang L."/>
        </authorList>
    </citation>
    <scope>NUCLEOTIDE SEQUENCE [LARGE SCALE GENOMIC DNA]</scope>
    <source>
        <strain evidence="7">W13939</strain>
    </source>
</reference>
<dbReference type="SMART" id="SM00046">
    <property type="entry name" value="DAGKc"/>
    <property type="match status" value="1"/>
</dbReference>
<dbReference type="Pfam" id="PF00781">
    <property type="entry name" value="DAGK_cat"/>
    <property type="match status" value="1"/>
</dbReference>